<evidence type="ECO:0000313" key="8">
    <source>
        <dbReference type="EMBL" id="VEN73196.1"/>
    </source>
</evidence>
<gene>
    <name evidence="8" type="ORF">EPICR_130013</name>
</gene>
<dbReference type="InterPro" id="IPR006638">
    <property type="entry name" value="Elp3/MiaA/NifB-like_rSAM"/>
</dbReference>
<keyword evidence="5" id="KW-0411">Iron-sulfur</keyword>
<dbReference type="GO" id="GO:0051539">
    <property type="term" value="F:4 iron, 4 sulfur cluster binding"/>
    <property type="evidence" value="ECO:0007669"/>
    <property type="project" value="UniProtKB-KW"/>
</dbReference>
<sequence>MNELLLINPNMVFPGDSGISGRSANIRDVEKVINLGLLTIATCLDDAGVSLKIIDLVGIQNDAEMLLKALEREKPRYVGIACISCFAYPKVAEYAKLIKKTDKNIFIMAGGQHISGIPQIAMREMPDVDCVVKGEGEYVARQVILNMKNRLPIDQTPSIIYRSEGEVIDHTHIEGEKVDLNKIPFLRYDLYPDFKKFSPHVEESRWCPFKCHFCTSTPMANGVSSKDMPRFVDELEYVRSLYGQLKEKLKFFLACSTFGLKKKRIEEFIRIMREKELNIEWRTETRVDLPIVDYLEELVEVGLSVIDLGLESGSPRMLRLMNKCPNPEKYLEDAEIFISKVSKIKNLALKVNLVFYAGETPDTVMESTNFLFKHRAHIDSMSAGPVVLYPGVPMEELFPQYEADYGSSFVKGEFWEKVHAKPVNSSIHFSFNQLNEMALTLSKMLCRGKEYFEVKKYGQFPLGLEFKDFQNMVSELEPHKLPFDFSMQKSALSG</sequence>
<dbReference type="SUPFAM" id="SSF52242">
    <property type="entry name" value="Cobalamin (vitamin B12)-binding domain"/>
    <property type="match status" value="1"/>
</dbReference>
<keyword evidence="2" id="KW-0949">S-adenosyl-L-methionine</keyword>
<feature type="domain" description="B12-binding" evidence="6">
    <location>
        <begin position="17"/>
        <end position="154"/>
    </location>
</feature>
<reference evidence="8" key="1">
    <citation type="submission" date="2019-01" db="EMBL/GenBank/DDBJ databases">
        <authorList>
            <consortium name="Genoscope - CEA"/>
            <person name="William W."/>
        </authorList>
    </citation>
    <scope>NUCLEOTIDE SEQUENCE</scope>
    <source>
        <strain evidence="8">CR-1</strain>
    </source>
</reference>
<dbReference type="Pfam" id="PF02310">
    <property type="entry name" value="B12-binding"/>
    <property type="match status" value="1"/>
</dbReference>
<evidence type="ECO:0000259" key="7">
    <source>
        <dbReference type="PROSITE" id="PS51918"/>
    </source>
</evidence>
<dbReference type="InterPro" id="IPR034466">
    <property type="entry name" value="Methyltransferase_Class_B"/>
</dbReference>
<dbReference type="GO" id="GO:0046872">
    <property type="term" value="F:metal ion binding"/>
    <property type="evidence" value="ECO:0007669"/>
    <property type="project" value="UniProtKB-KW"/>
</dbReference>
<dbReference type="InterPro" id="IPR006158">
    <property type="entry name" value="Cobalamin-bd"/>
</dbReference>
<dbReference type="Gene3D" id="3.80.30.20">
    <property type="entry name" value="tm_1862 like domain"/>
    <property type="match status" value="1"/>
</dbReference>
<evidence type="ECO:0000256" key="2">
    <source>
        <dbReference type="ARBA" id="ARBA00022691"/>
    </source>
</evidence>
<name>A0A484HDE6_9BACT</name>
<keyword evidence="4" id="KW-0408">Iron</keyword>
<dbReference type="CDD" id="cd02068">
    <property type="entry name" value="radical_SAM_B12_BD"/>
    <property type="match status" value="1"/>
</dbReference>
<evidence type="ECO:0000256" key="3">
    <source>
        <dbReference type="ARBA" id="ARBA00022723"/>
    </source>
</evidence>
<dbReference type="PANTHER" id="PTHR43409">
    <property type="entry name" value="ANAEROBIC MAGNESIUM-PROTOPORPHYRIN IX MONOMETHYL ESTER CYCLASE-RELATED"/>
    <property type="match status" value="1"/>
</dbReference>
<dbReference type="GO" id="GO:0031419">
    <property type="term" value="F:cobalamin binding"/>
    <property type="evidence" value="ECO:0007669"/>
    <property type="project" value="InterPro"/>
</dbReference>
<proteinExistence type="predicted"/>
<feature type="domain" description="Radical SAM core" evidence="7">
    <location>
        <begin position="193"/>
        <end position="428"/>
    </location>
</feature>
<dbReference type="InterPro" id="IPR058240">
    <property type="entry name" value="rSAM_sf"/>
</dbReference>
<dbReference type="SFLD" id="SFLDS00029">
    <property type="entry name" value="Radical_SAM"/>
    <property type="match status" value="1"/>
</dbReference>
<dbReference type="InterPro" id="IPR051198">
    <property type="entry name" value="BchE-like"/>
</dbReference>
<keyword evidence="3" id="KW-0479">Metal-binding</keyword>
<dbReference type="CDD" id="cd01335">
    <property type="entry name" value="Radical_SAM"/>
    <property type="match status" value="1"/>
</dbReference>
<dbReference type="EMBL" id="CAACVI010000005">
    <property type="protein sequence ID" value="VEN73196.1"/>
    <property type="molecule type" value="Genomic_DNA"/>
</dbReference>
<comment type="cofactor">
    <cofactor evidence="1">
        <name>[4Fe-4S] cluster</name>
        <dbReference type="ChEBI" id="CHEBI:49883"/>
    </cofactor>
</comment>
<protein>
    <submittedName>
        <fullName evidence="8">Uncharacterized protein</fullName>
    </submittedName>
</protein>
<dbReference type="Pfam" id="PF04055">
    <property type="entry name" value="Radical_SAM"/>
    <property type="match status" value="1"/>
</dbReference>
<dbReference type="PROSITE" id="PS51918">
    <property type="entry name" value="RADICAL_SAM"/>
    <property type="match status" value="1"/>
</dbReference>
<evidence type="ECO:0000259" key="6">
    <source>
        <dbReference type="PROSITE" id="PS51332"/>
    </source>
</evidence>
<dbReference type="InterPro" id="IPR007197">
    <property type="entry name" value="rSAM"/>
</dbReference>
<evidence type="ECO:0000256" key="1">
    <source>
        <dbReference type="ARBA" id="ARBA00001966"/>
    </source>
</evidence>
<accession>A0A484HDE6</accession>
<dbReference type="SMART" id="SM00729">
    <property type="entry name" value="Elp3"/>
    <property type="match status" value="1"/>
</dbReference>
<evidence type="ECO:0000256" key="5">
    <source>
        <dbReference type="ARBA" id="ARBA00023014"/>
    </source>
</evidence>
<dbReference type="SFLD" id="SFLDG01123">
    <property type="entry name" value="methyltransferase_(Class_B)"/>
    <property type="match status" value="1"/>
</dbReference>
<dbReference type="InterPro" id="IPR036724">
    <property type="entry name" value="Cobalamin-bd_sf"/>
</dbReference>
<dbReference type="SFLD" id="SFLDG01082">
    <property type="entry name" value="B12-binding_domain_containing"/>
    <property type="match status" value="1"/>
</dbReference>
<dbReference type="GO" id="GO:0003824">
    <property type="term" value="F:catalytic activity"/>
    <property type="evidence" value="ECO:0007669"/>
    <property type="project" value="InterPro"/>
</dbReference>
<dbReference type="AlphaFoldDB" id="A0A484HDE6"/>
<dbReference type="SUPFAM" id="SSF102114">
    <property type="entry name" value="Radical SAM enzymes"/>
    <property type="match status" value="1"/>
</dbReference>
<dbReference type="Gene3D" id="3.40.50.280">
    <property type="entry name" value="Cobalamin-binding domain"/>
    <property type="match status" value="1"/>
</dbReference>
<dbReference type="PROSITE" id="PS51332">
    <property type="entry name" value="B12_BINDING"/>
    <property type="match status" value="1"/>
</dbReference>
<evidence type="ECO:0000256" key="4">
    <source>
        <dbReference type="ARBA" id="ARBA00023004"/>
    </source>
</evidence>
<dbReference type="InterPro" id="IPR023404">
    <property type="entry name" value="rSAM_horseshoe"/>
</dbReference>
<organism evidence="8">
    <name type="scientific">uncultured Desulfobacteraceae bacterium</name>
    <dbReference type="NCBI Taxonomy" id="218296"/>
    <lineage>
        <taxon>Bacteria</taxon>
        <taxon>Pseudomonadati</taxon>
        <taxon>Thermodesulfobacteriota</taxon>
        <taxon>Desulfobacteria</taxon>
        <taxon>Desulfobacterales</taxon>
        <taxon>Desulfobacteraceae</taxon>
        <taxon>environmental samples</taxon>
    </lineage>
</organism>